<name>A0A923KXM9_9FIRM</name>
<dbReference type="AlphaFoldDB" id="A0A923KXM9"/>
<organism evidence="1 2">
    <name type="scientific">Acetobacterium paludosum</name>
    <dbReference type="NCBI Taxonomy" id="52693"/>
    <lineage>
        <taxon>Bacteria</taxon>
        <taxon>Bacillati</taxon>
        <taxon>Bacillota</taxon>
        <taxon>Clostridia</taxon>
        <taxon>Eubacteriales</taxon>
        <taxon>Eubacteriaceae</taxon>
        <taxon>Acetobacterium</taxon>
    </lineage>
</organism>
<accession>A0A923KXM9</accession>
<comment type="caution">
    <text evidence="1">The sequence shown here is derived from an EMBL/GenBank/DDBJ whole genome shotgun (WGS) entry which is preliminary data.</text>
</comment>
<protein>
    <submittedName>
        <fullName evidence="1">Uncharacterized protein</fullName>
    </submittedName>
</protein>
<dbReference type="Proteomes" id="UP000616595">
    <property type="component" value="Unassembled WGS sequence"/>
</dbReference>
<reference evidence="1" key="1">
    <citation type="submission" date="2019-10" db="EMBL/GenBank/DDBJ databases">
        <authorList>
            <person name="Ross D.E."/>
            <person name="Gulliver D."/>
        </authorList>
    </citation>
    <scope>NUCLEOTIDE SEQUENCE</scope>
    <source>
        <strain evidence="1">DER-2019</strain>
    </source>
</reference>
<dbReference type="RefSeq" id="WP_148567070.1">
    <property type="nucleotide sequence ID" value="NZ_RXYA01000007.1"/>
</dbReference>
<dbReference type="OrthoDB" id="1779296at2"/>
<dbReference type="EMBL" id="WJBD01000025">
    <property type="protein sequence ID" value="MBC3889790.1"/>
    <property type="molecule type" value="Genomic_DNA"/>
</dbReference>
<keyword evidence="2" id="KW-1185">Reference proteome</keyword>
<sequence>MKTELLFLVKRLCDLEEEFIDLTEEEKEIVVTTAEGMTGNLLYLFEALEDYCIYGFDDED</sequence>
<evidence type="ECO:0000313" key="2">
    <source>
        <dbReference type="Proteomes" id="UP000616595"/>
    </source>
</evidence>
<evidence type="ECO:0000313" key="1">
    <source>
        <dbReference type="EMBL" id="MBC3889790.1"/>
    </source>
</evidence>
<reference evidence="1" key="2">
    <citation type="submission" date="2020-10" db="EMBL/GenBank/DDBJ databases">
        <title>Comparative genomics of the Acetobacterium genus.</title>
        <authorList>
            <person name="Marshall C."/>
            <person name="May H."/>
            <person name="Norman S."/>
        </authorList>
    </citation>
    <scope>NUCLEOTIDE SEQUENCE</scope>
    <source>
        <strain evidence="1">DER-2019</strain>
    </source>
</reference>
<proteinExistence type="predicted"/>
<gene>
    <name evidence="1" type="ORF">GH810_15915</name>
</gene>